<protein>
    <submittedName>
        <fullName evidence="1">Uncharacterized protein</fullName>
    </submittedName>
</protein>
<organism evidence="1 2">
    <name type="scientific">Lactuca sativa</name>
    <name type="common">Garden lettuce</name>
    <dbReference type="NCBI Taxonomy" id="4236"/>
    <lineage>
        <taxon>Eukaryota</taxon>
        <taxon>Viridiplantae</taxon>
        <taxon>Streptophyta</taxon>
        <taxon>Embryophyta</taxon>
        <taxon>Tracheophyta</taxon>
        <taxon>Spermatophyta</taxon>
        <taxon>Magnoliopsida</taxon>
        <taxon>eudicotyledons</taxon>
        <taxon>Gunneridae</taxon>
        <taxon>Pentapetalae</taxon>
        <taxon>asterids</taxon>
        <taxon>campanulids</taxon>
        <taxon>Asterales</taxon>
        <taxon>Asteraceae</taxon>
        <taxon>Cichorioideae</taxon>
        <taxon>Cichorieae</taxon>
        <taxon>Lactucinae</taxon>
        <taxon>Lactuca</taxon>
    </lineage>
</organism>
<gene>
    <name evidence="1" type="ORF">LSAT_V11C700362390</name>
</gene>
<accession>A0A9R1V0W7</accession>
<evidence type="ECO:0000313" key="2">
    <source>
        <dbReference type="Proteomes" id="UP000235145"/>
    </source>
</evidence>
<evidence type="ECO:0000313" key="1">
    <source>
        <dbReference type="EMBL" id="KAJ0196283.1"/>
    </source>
</evidence>
<dbReference type="EMBL" id="NBSK02000007">
    <property type="protein sequence ID" value="KAJ0196283.1"/>
    <property type="molecule type" value="Genomic_DNA"/>
</dbReference>
<keyword evidence="2" id="KW-1185">Reference proteome</keyword>
<proteinExistence type="predicted"/>
<sequence>MIYVPLCLSILERLADNRNSIQVELNELMKLCKWERNEWFMTMETSKWTRENFKKLIHKYIDVLKQPVVLILTQEAAWSGIKTIADHTYASFSDSFEKYKQVLDVSCNETHFKNRRGLYGLHLEK</sequence>
<dbReference type="Proteomes" id="UP000235145">
    <property type="component" value="Unassembled WGS sequence"/>
</dbReference>
<dbReference type="AlphaFoldDB" id="A0A9R1V0W7"/>
<comment type="caution">
    <text evidence="1">The sequence shown here is derived from an EMBL/GenBank/DDBJ whole genome shotgun (WGS) entry which is preliminary data.</text>
</comment>
<reference evidence="1 2" key="1">
    <citation type="journal article" date="2017" name="Nat. Commun.">
        <title>Genome assembly with in vitro proximity ligation data and whole-genome triplication in lettuce.</title>
        <authorList>
            <person name="Reyes-Chin-Wo S."/>
            <person name="Wang Z."/>
            <person name="Yang X."/>
            <person name="Kozik A."/>
            <person name="Arikit S."/>
            <person name="Song C."/>
            <person name="Xia L."/>
            <person name="Froenicke L."/>
            <person name="Lavelle D.O."/>
            <person name="Truco M.J."/>
            <person name="Xia R."/>
            <person name="Zhu S."/>
            <person name="Xu C."/>
            <person name="Xu H."/>
            <person name="Xu X."/>
            <person name="Cox K."/>
            <person name="Korf I."/>
            <person name="Meyers B.C."/>
            <person name="Michelmore R.W."/>
        </authorList>
    </citation>
    <scope>NUCLEOTIDE SEQUENCE [LARGE SCALE GENOMIC DNA]</scope>
    <source>
        <strain evidence="2">cv. Salinas</strain>
        <tissue evidence="1">Seedlings</tissue>
    </source>
</reference>
<name>A0A9R1V0W7_LACSA</name>